<sequence>MCVTHILGIIEGATQGVGQRVVEGFDKGIEEVDHENVEEDNEGDGEGNDGDDVYFVKVRYLSDGDDDDELQVGTENDVQEDAELEEEREKELSALPLQNVIGESLQAIVGPHGVKSSQEENNCCVSFQNKMVNVAAIADHFEATIRDHPKLKLKEIQRRVVSEMHVNVNITRCKRAKKRVNEKLFGNFKEEFAMLWDYADELRLKNPVKKTFDQSKKDGIDWQMVWNDENGCEVKRGRKQYIMNILERICSCRSWQITGLPCPHACCAIWHMGGDPDDYLDQYYHKQTYMKAYAYALHSINGAHEWAKSEIEPVLPPIEKKKRCQEDQR</sequence>
<protein>
    <recommendedName>
        <fullName evidence="6">SWIM-type domain-containing protein</fullName>
    </recommendedName>
</protein>
<gene>
    <name evidence="7" type="ORF">V6N11_079579</name>
</gene>
<organism evidence="7 8">
    <name type="scientific">Hibiscus sabdariffa</name>
    <name type="common">roselle</name>
    <dbReference type="NCBI Taxonomy" id="183260"/>
    <lineage>
        <taxon>Eukaryota</taxon>
        <taxon>Viridiplantae</taxon>
        <taxon>Streptophyta</taxon>
        <taxon>Embryophyta</taxon>
        <taxon>Tracheophyta</taxon>
        <taxon>Spermatophyta</taxon>
        <taxon>Magnoliopsida</taxon>
        <taxon>eudicotyledons</taxon>
        <taxon>Gunneridae</taxon>
        <taxon>Pentapetalae</taxon>
        <taxon>rosids</taxon>
        <taxon>malvids</taxon>
        <taxon>Malvales</taxon>
        <taxon>Malvaceae</taxon>
        <taxon>Malvoideae</taxon>
        <taxon>Hibiscus</taxon>
    </lineage>
</organism>
<reference evidence="7 8" key="1">
    <citation type="journal article" date="2024" name="G3 (Bethesda)">
        <title>Genome assembly of Hibiscus sabdariffa L. provides insights into metabolisms of medicinal natural products.</title>
        <authorList>
            <person name="Kim T."/>
        </authorList>
    </citation>
    <scope>NUCLEOTIDE SEQUENCE [LARGE SCALE GENOMIC DNA]</scope>
    <source>
        <strain evidence="7">TK-2024</strain>
        <tissue evidence="7">Old leaves</tissue>
    </source>
</reference>
<evidence type="ECO:0000256" key="4">
    <source>
        <dbReference type="PROSITE-ProRule" id="PRU00325"/>
    </source>
</evidence>
<keyword evidence="3" id="KW-0862">Zinc</keyword>
<dbReference type="Pfam" id="PF04434">
    <property type="entry name" value="SWIM"/>
    <property type="match status" value="1"/>
</dbReference>
<evidence type="ECO:0000256" key="5">
    <source>
        <dbReference type="SAM" id="MobiDB-lite"/>
    </source>
</evidence>
<keyword evidence="8" id="KW-1185">Reference proteome</keyword>
<dbReference type="PANTHER" id="PTHR31973">
    <property type="entry name" value="POLYPROTEIN, PUTATIVE-RELATED"/>
    <property type="match status" value="1"/>
</dbReference>
<accession>A0ABR2RWB7</accession>
<feature type="domain" description="SWIM-type" evidence="6">
    <location>
        <begin position="241"/>
        <end position="273"/>
    </location>
</feature>
<keyword evidence="1" id="KW-0479">Metal-binding</keyword>
<feature type="region of interest" description="Disordered" evidence="5">
    <location>
        <begin position="30"/>
        <end position="51"/>
    </location>
</feature>
<dbReference type="Proteomes" id="UP001396334">
    <property type="component" value="Unassembled WGS sequence"/>
</dbReference>
<evidence type="ECO:0000313" key="7">
    <source>
        <dbReference type="EMBL" id="KAK9017093.1"/>
    </source>
</evidence>
<proteinExistence type="predicted"/>
<evidence type="ECO:0000256" key="3">
    <source>
        <dbReference type="ARBA" id="ARBA00022833"/>
    </source>
</evidence>
<evidence type="ECO:0000256" key="2">
    <source>
        <dbReference type="ARBA" id="ARBA00022771"/>
    </source>
</evidence>
<feature type="compositionally biased region" description="Acidic residues" evidence="5">
    <location>
        <begin position="36"/>
        <end position="51"/>
    </location>
</feature>
<dbReference type="EMBL" id="JBBPBN010000020">
    <property type="protein sequence ID" value="KAK9017093.1"/>
    <property type="molecule type" value="Genomic_DNA"/>
</dbReference>
<dbReference type="InterPro" id="IPR007527">
    <property type="entry name" value="Znf_SWIM"/>
</dbReference>
<dbReference type="PROSITE" id="PS50966">
    <property type="entry name" value="ZF_SWIM"/>
    <property type="match status" value="1"/>
</dbReference>
<dbReference type="SMART" id="SM00575">
    <property type="entry name" value="ZnF_PMZ"/>
    <property type="match status" value="1"/>
</dbReference>
<evidence type="ECO:0000313" key="8">
    <source>
        <dbReference type="Proteomes" id="UP001396334"/>
    </source>
</evidence>
<name>A0ABR2RWB7_9ROSI</name>
<evidence type="ECO:0000256" key="1">
    <source>
        <dbReference type="ARBA" id="ARBA00022723"/>
    </source>
</evidence>
<comment type="caution">
    <text evidence="7">The sequence shown here is derived from an EMBL/GenBank/DDBJ whole genome shotgun (WGS) entry which is preliminary data.</text>
</comment>
<evidence type="ECO:0000259" key="6">
    <source>
        <dbReference type="PROSITE" id="PS50966"/>
    </source>
</evidence>
<dbReference type="PANTHER" id="PTHR31973:SF187">
    <property type="entry name" value="MUTATOR TRANSPOSASE MUDRA PROTEIN"/>
    <property type="match status" value="1"/>
</dbReference>
<keyword evidence="2 4" id="KW-0863">Zinc-finger</keyword>
<dbReference type="InterPro" id="IPR006564">
    <property type="entry name" value="Znf_PMZ"/>
</dbReference>